<feature type="transmembrane region" description="Helical" evidence="2">
    <location>
        <begin position="31"/>
        <end position="54"/>
    </location>
</feature>
<protein>
    <submittedName>
        <fullName evidence="3">Uncharacterized protein</fullName>
    </submittedName>
</protein>
<evidence type="ECO:0000256" key="2">
    <source>
        <dbReference type="SAM" id="Phobius"/>
    </source>
</evidence>
<comment type="caution">
    <text evidence="3">The sequence shown here is derived from an EMBL/GenBank/DDBJ whole genome shotgun (WGS) entry which is preliminary data.</text>
</comment>
<proteinExistence type="predicted"/>
<gene>
    <name evidence="3" type="ORF">HG542_18415</name>
</gene>
<dbReference type="Proteomes" id="UP000587462">
    <property type="component" value="Unassembled WGS sequence"/>
</dbReference>
<organism evidence="3 4">
    <name type="scientific">Streptomyces morookaense</name>
    <name type="common">Streptoverticillium morookaense</name>
    <dbReference type="NCBI Taxonomy" id="1970"/>
    <lineage>
        <taxon>Bacteria</taxon>
        <taxon>Bacillati</taxon>
        <taxon>Actinomycetota</taxon>
        <taxon>Actinomycetes</taxon>
        <taxon>Kitasatosporales</taxon>
        <taxon>Streptomycetaceae</taxon>
        <taxon>Streptomyces</taxon>
    </lineage>
</organism>
<evidence type="ECO:0000313" key="4">
    <source>
        <dbReference type="Proteomes" id="UP000587462"/>
    </source>
</evidence>
<sequence length="272" mass="27865">MPPHQPPPSAGTPDWAQLADATAARSRRRKLLIVGGGVLGAGAVAAIVATAVVMTGKNDKADTTSGRLPSASASPEPTFAPVAPPSPPDPREFISSADKDKAPLTTQSFFPQAQPVMSPGAAYRRTATDTAADCTDAAEGGLGQVLQDNGCRQVLRATYVRDGVAVTVGVAVFDTKAAADKAKDQYTGNITPLPGDDGTAFCRGTTCRNSANTEGRYAYFTVAGYTNGAAVPADDTKALAAGRDAGGYVFRRILARGSEQAAASVRSKTPGH</sequence>
<dbReference type="AlphaFoldDB" id="A0A7Y7B5W8"/>
<name>A0A7Y7B5W8_STRMO</name>
<keyword evidence="2" id="KW-0472">Membrane</keyword>
<feature type="region of interest" description="Disordered" evidence="1">
    <location>
        <begin position="58"/>
        <end position="96"/>
    </location>
</feature>
<keyword evidence="2" id="KW-1133">Transmembrane helix</keyword>
<reference evidence="3 4" key="1">
    <citation type="submission" date="2020-04" db="EMBL/GenBank/DDBJ databases">
        <title>Draft Genome Sequence of Streptomyces morookaense DSM 40503, an 8-azaguanine-producing strain.</title>
        <authorList>
            <person name="Qi J."/>
            <person name="Gao J.-M."/>
        </authorList>
    </citation>
    <scope>NUCLEOTIDE SEQUENCE [LARGE SCALE GENOMIC DNA]</scope>
    <source>
        <strain evidence="3 4">DSM 40503</strain>
    </source>
</reference>
<evidence type="ECO:0000313" key="3">
    <source>
        <dbReference type="EMBL" id="NVK79626.1"/>
    </source>
</evidence>
<feature type="compositionally biased region" description="Polar residues" evidence="1">
    <location>
        <begin position="63"/>
        <end position="73"/>
    </location>
</feature>
<evidence type="ECO:0000256" key="1">
    <source>
        <dbReference type="SAM" id="MobiDB-lite"/>
    </source>
</evidence>
<dbReference type="RefSeq" id="WP_171082792.1">
    <property type="nucleotide sequence ID" value="NZ_BNBU01000012.1"/>
</dbReference>
<keyword evidence="2" id="KW-0812">Transmembrane</keyword>
<dbReference type="EMBL" id="JABBXF010000039">
    <property type="protein sequence ID" value="NVK79626.1"/>
    <property type="molecule type" value="Genomic_DNA"/>
</dbReference>
<keyword evidence="4" id="KW-1185">Reference proteome</keyword>
<accession>A0A7Y7B5W8</accession>